<accession>A0ACD3A266</accession>
<evidence type="ECO:0000313" key="2">
    <source>
        <dbReference type="Proteomes" id="UP000308600"/>
    </source>
</evidence>
<protein>
    <submittedName>
        <fullName evidence="1">Uncharacterized protein</fullName>
    </submittedName>
</protein>
<keyword evidence="2" id="KW-1185">Reference proteome</keyword>
<sequence>MSSPQLPLRLSSRPRPLQRTYAVADLSLPRNRNGQQLLPALGLLSSSSQIYIDDVNYPGCIPEFEFRSPILISIPLLSASGGRRRTVIQLSSHLGFDEGFRVITGRMGINPARAILKYRFRTNPQHPDWLRLSNAEDYNRMVTTALQRISLQTTAVQNGRPPVHVEIKRRTKYQSSPRYRDL</sequence>
<gene>
    <name evidence="1" type="ORF">BDN72DRAFT_905518</name>
</gene>
<reference evidence="1 2" key="1">
    <citation type="journal article" date="2019" name="Nat. Ecol. Evol.">
        <title>Megaphylogeny resolves global patterns of mushroom evolution.</title>
        <authorList>
            <person name="Varga T."/>
            <person name="Krizsan K."/>
            <person name="Foldi C."/>
            <person name="Dima B."/>
            <person name="Sanchez-Garcia M."/>
            <person name="Sanchez-Ramirez S."/>
            <person name="Szollosi G.J."/>
            <person name="Szarkandi J.G."/>
            <person name="Papp V."/>
            <person name="Albert L."/>
            <person name="Andreopoulos W."/>
            <person name="Angelini C."/>
            <person name="Antonin V."/>
            <person name="Barry K.W."/>
            <person name="Bougher N.L."/>
            <person name="Buchanan P."/>
            <person name="Buyck B."/>
            <person name="Bense V."/>
            <person name="Catcheside P."/>
            <person name="Chovatia M."/>
            <person name="Cooper J."/>
            <person name="Damon W."/>
            <person name="Desjardin D."/>
            <person name="Finy P."/>
            <person name="Geml J."/>
            <person name="Haridas S."/>
            <person name="Hughes K."/>
            <person name="Justo A."/>
            <person name="Karasinski D."/>
            <person name="Kautmanova I."/>
            <person name="Kiss B."/>
            <person name="Kocsube S."/>
            <person name="Kotiranta H."/>
            <person name="LaButti K.M."/>
            <person name="Lechner B.E."/>
            <person name="Liimatainen K."/>
            <person name="Lipzen A."/>
            <person name="Lukacs Z."/>
            <person name="Mihaltcheva S."/>
            <person name="Morgado L.N."/>
            <person name="Niskanen T."/>
            <person name="Noordeloos M.E."/>
            <person name="Ohm R.A."/>
            <person name="Ortiz-Santana B."/>
            <person name="Ovrebo C."/>
            <person name="Racz N."/>
            <person name="Riley R."/>
            <person name="Savchenko A."/>
            <person name="Shiryaev A."/>
            <person name="Soop K."/>
            <person name="Spirin V."/>
            <person name="Szebenyi C."/>
            <person name="Tomsovsky M."/>
            <person name="Tulloss R.E."/>
            <person name="Uehling J."/>
            <person name="Grigoriev I.V."/>
            <person name="Vagvolgyi C."/>
            <person name="Papp T."/>
            <person name="Martin F.M."/>
            <person name="Miettinen O."/>
            <person name="Hibbett D.S."/>
            <person name="Nagy L.G."/>
        </authorList>
    </citation>
    <scope>NUCLEOTIDE SEQUENCE [LARGE SCALE GENOMIC DNA]</scope>
    <source>
        <strain evidence="1 2">NL-1719</strain>
    </source>
</reference>
<organism evidence="1 2">
    <name type="scientific">Pluteus cervinus</name>
    <dbReference type="NCBI Taxonomy" id="181527"/>
    <lineage>
        <taxon>Eukaryota</taxon>
        <taxon>Fungi</taxon>
        <taxon>Dikarya</taxon>
        <taxon>Basidiomycota</taxon>
        <taxon>Agaricomycotina</taxon>
        <taxon>Agaricomycetes</taxon>
        <taxon>Agaricomycetidae</taxon>
        <taxon>Agaricales</taxon>
        <taxon>Pluteineae</taxon>
        <taxon>Pluteaceae</taxon>
        <taxon>Pluteus</taxon>
    </lineage>
</organism>
<dbReference type="Proteomes" id="UP000308600">
    <property type="component" value="Unassembled WGS sequence"/>
</dbReference>
<evidence type="ECO:0000313" key="1">
    <source>
        <dbReference type="EMBL" id="TFK59815.1"/>
    </source>
</evidence>
<dbReference type="EMBL" id="ML208888">
    <property type="protein sequence ID" value="TFK59815.1"/>
    <property type="molecule type" value="Genomic_DNA"/>
</dbReference>
<name>A0ACD3A266_9AGAR</name>
<proteinExistence type="predicted"/>